<feature type="chain" id="PRO_5020865710" evidence="1">
    <location>
        <begin position="20"/>
        <end position="452"/>
    </location>
</feature>
<dbReference type="SMART" id="SM00245">
    <property type="entry name" value="TSPc"/>
    <property type="match status" value="1"/>
</dbReference>
<keyword evidence="4" id="KW-1185">Reference proteome</keyword>
<dbReference type="OrthoDB" id="5480566at2"/>
<proteinExistence type="predicted"/>
<protein>
    <submittedName>
        <fullName evidence="3">Peptidase S41</fullName>
    </submittedName>
</protein>
<feature type="signal peptide" evidence="1">
    <location>
        <begin position="1"/>
        <end position="19"/>
    </location>
</feature>
<dbReference type="GO" id="GO:0006508">
    <property type="term" value="P:proteolysis"/>
    <property type="evidence" value="ECO:0007669"/>
    <property type="project" value="InterPro"/>
</dbReference>
<dbReference type="GO" id="GO:0004175">
    <property type="term" value="F:endopeptidase activity"/>
    <property type="evidence" value="ECO:0007669"/>
    <property type="project" value="TreeGrafter"/>
</dbReference>
<dbReference type="SUPFAM" id="SSF52096">
    <property type="entry name" value="ClpP/crotonase"/>
    <property type="match status" value="1"/>
</dbReference>
<dbReference type="Gene3D" id="3.90.226.10">
    <property type="entry name" value="2-enoyl-CoA Hydratase, Chain A, domain 1"/>
    <property type="match status" value="1"/>
</dbReference>
<sequence>MKSSIFLPLLLALCFPLNGLYGQQHLTPDQRIYGLVQFWTEVKYNFAYFDHVPELDWDHKLQEYLPRVRAEQSDADYYRLLERLCAELRDGHTNIYPPAYVTEQRGTTPVQLKYIEDQFVVVNLDNRYREVLPLGSIITGVNGQRVTDYVAARIYPYISASGDHVRGLIASYLLLGGPVDEAVEVAYLSPEGGTGQATLHRQPQQAPVSWVRDMPQLRPASFRMLDATTGYLALNTFMLDEVVDSFDLYRPLLEKCQSLVIDLRENGGGNSTTGYAILEHFTRKPLLTSKWRTREHRAAYKAWGYWPAHADPRPTDEGAQEVIRYYEGNQWFESPPDTIYPAEVVFDLPVIVLVSHQTGSAAEDFLVAADALPQFTFVGEPSFGSTGQPLFVDLPGGGQARICTKRDTYPDGREFVGPGVQVDVAVAPTVADYLAGKDVVLERALTLVRTSR</sequence>
<dbReference type="GO" id="GO:0008236">
    <property type="term" value="F:serine-type peptidase activity"/>
    <property type="evidence" value="ECO:0007669"/>
    <property type="project" value="InterPro"/>
</dbReference>
<gene>
    <name evidence="3" type="ORF">E4021_03825</name>
</gene>
<comment type="caution">
    <text evidence="3">The sequence shown here is derived from an EMBL/GenBank/DDBJ whole genome shotgun (WGS) entry which is preliminary data.</text>
</comment>
<dbReference type="EMBL" id="SRSF01000001">
    <property type="protein sequence ID" value="THH41733.1"/>
    <property type="molecule type" value="Genomic_DNA"/>
</dbReference>
<dbReference type="GO" id="GO:0030288">
    <property type="term" value="C:outer membrane-bounded periplasmic space"/>
    <property type="evidence" value="ECO:0007669"/>
    <property type="project" value="TreeGrafter"/>
</dbReference>
<evidence type="ECO:0000256" key="1">
    <source>
        <dbReference type="SAM" id="SignalP"/>
    </source>
</evidence>
<dbReference type="GO" id="GO:0007165">
    <property type="term" value="P:signal transduction"/>
    <property type="evidence" value="ECO:0007669"/>
    <property type="project" value="TreeGrafter"/>
</dbReference>
<organism evidence="3 4">
    <name type="scientific">Neolewinella litorea</name>
    <dbReference type="NCBI Taxonomy" id="2562452"/>
    <lineage>
        <taxon>Bacteria</taxon>
        <taxon>Pseudomonadati</taxon>
        <taxon>Bacteroidota</taxon>
        <taxon>Saprospiria</taxon>
        <taxon>Saprospirales</taxon>
        <taxon>Lewinellaceae</taxon>
        <taxon>Neolewinella</taxon>
    </lineage>
</organism>
<dbReference type="Proteomes" id="UP000308528">
    <property type="component" value="Unassembled WGS sequence"/>
</dbReference>
<dbReference type="InterPro" id="IPR005151">
    <property type="entry name" value="Tail-specific_protease"/>
</dbReference>
<dbReference type="RefSeq" id="WP_136456576.1">
    <property type="nucleotide sequence ID" value="NZ_SRSF01000001.1"/>
</dbReference>
<keyword evidence="1" id="KW-0732">Signal</keyword>
<feature type="domain" description="Tail specific protease" evidence="2">
    <location>
        <begin position="203"/>
        <end position="427"/>
    </location>
</feature>
<dbReference type="InterPro" id="IPR029045">
    <property type="entry name" value="ClpP/crotonase-like_dom_sf"/>
</dbReference>
<dbReference type="PANTHER" id="PTHR32060:SF30">
    <property type="entry name" value="CARBOXY-TERMINAL PROCESSING PROTEASE CTPA"/>
    <property type="match status" value="1"/>
</dbReference>
<dbReference type="AlphaFoldDB" id="A0A4V3XLS2"/>
<evidence type="ECO:0000313" key="4">
    <source>
        <dbReference type="Proteomes" id="UP000308528"/>
    </source>
</evidence>
<accession>A0A4V3XLS2</accession>
<dbReference type="CDD" id="cd07563">
    <property type="entry name" value="Peptidase_S41_IRBP"/>
    <property type="match status" value="1"/>
</dbReference>
<dbReference type="Pfam" id="PF03572">
    <property type="entry name" value="Peptidase_S41"/>
    <property type="match status" value="1"/>
</dbReference>
<dbReference type="PANTHER" id="PTHR32060">
    <property type="entry name" value="TAIL-SPECIFIC PROTEASE"/>
    <property type="match status" value="1"/>
</dbReference>
<dbReference type="Gene3D" id="3.30.750.44">
    <property type="match status" value="1"/>
</dbReference>
<evidence type="ECO:0000259" key="2">
    <source>
        <dbReference type="SMART" id="SM00245"/>
    </source>
</evidence>
<evidence type="ECO:0000313" key="3">
    <source>
        <dbReference type="EMBL" id="THH41733.1"/>
    </source>
</evidence>
<name>A0A4V3XLS2_9BACT</name>
<reference evidence="3 4" key="1">
    <citation type="submission" date="2019-04" db="EMBL/GenBank/DDBJ databases">
        <title>Lewinella litorea sp. nov., isolated from a marine sand.</title>
        <authorList>
            <person name="Yoon J.-H."/>
        </authorList>
    </citation>
    <scope>NUCLEOTIDE SEQUENCE [LARGE SCALE GENOMIC DNA]</scope>
    <source>
        <strain evidence="3 4">HSMS-39</strain>
    </source>
</reference>